<reference evidence="2" key="1">
    <citation type="journal article" date="2013" name="Nat. Genet.">
        <title>The draft genomes of soft-shell turtle and green sea turtle yield insights into the development and evolution of the turtle-specific body plan.</title>
        <authorList>
            <person name="Wang Z."/>
            <person name="Pascual-Anaya J."/>
            <person name="Zadissa A."/>
            <person name="Li W."/>
            <person name="Niimura Y."/>
            <person name="Huang Z."/>
            <person name="Li C."/>
            <person name="White S."/>
            <person name="Xiong Z."/>
            <person name="Fang D."/>
            <person name="Wang B."/>
            <person name="Ming Y."/>
            <person name="Chen Y."/>
            <person name="Zheng Y."/>
            <person name="Kuraku S."/>
            <person name="Pignatelli M."/>
            <person name="Herrero J."/>
            <person name="Beal K."/>
            <person name="Nozawa M."/>
            <person name="Li Q."/>
            <person name="Wang J."/>
            <person name="Zhang H."/>
            <person name="Yu L."/>
            <person name="Shigenobu S."/>
            <person name="Wang J."/>
            <person name="Liu J."/>
            <person name="Flicek P."/>
            <person name="Searle S."/>
            <person name="Wang J."/>
            <person name="Kuratani S."/>
            <person name="Yin Y."/>
            <person name="Aken B."/>
            <person name="Zhang G."/>
            <person name="Irie N."/>
        </authorList>
    </citation>
    <scope>NUCLEOTIDE SEQUENCE [LARGE SCALE GENOMIC DNA]</scope>
</reference>
<accession>M7BHW4</accession>
<dbReference type="EMBL" id="KB522027">
    <property type="protein sequence ID" value="EMP37496.1"/>
    <property type="molecule type" value="Genomic_DNA"/>
</dbReference>
<evidence type="ECO:0000313" key="1">
    <source>
        <dbReference type="EMBL" id="EMP37496.1"/>
    </source>
</evidence>
<evidence type="ECO:0000313" key="2">
    <source>
        <dbReference type="Proteomes" id="UP000031443"/>
    </source>
</evidence>
<keyword evidence="2" id="KW-1185">Reference proteome</keyword>
<proteinExistence type="predicted"/>
<dbReference type="Proteomes" id="UP000031443">
    <property type="component" value="Unassembled WGS sequence"/>
</dbReference>
<organism evidence="1 2">
    <name type="scientific">Chelonia mydas</name>
    <name type="common">Green sea-turtle</name>
    <name type="synonym">Chelonia agassizi</name>
    <dbReference type="NCBI Taxonomy" id="8469"/>
    <lineage>
        <taxon>Eukaryota</taxon>
        <taxon>Metazoa</taxon>
        <taxon>Chordata</taxon>
        <taxon>Craniata</taxon>
        <taxon>Vertebrata</taxon>
        <taxon>Euteleostomi</taxon>
        <taxon>Archelosauria</taxon>
        <taxon>Testudinata</taxon>
        <taxon>Testudines</taxon>
        <taxon>Cryptodira</taxon>
        <taxon>Durocryptodira</taxon>
        <taxon>Americhelydia</taxon>
        <taxon>Chelonioidea</taxon>
        <taxon>Cheloniidae</taxon>
        <taxon>Chelonia</taxon>
    </lineage>
</organism>
<protein>
    <submittedName>
        <fullName evidence="1">Uncharacterized protein</fullName>
    </submittedName>
</protein>
<sequence>MDSESTLSQAPGKMCALQMDQLPHIGSLASVVAHRKGTTLHCTVPPGPDLPSDGLKGAEAQALMVSKSSFQTVLSKVNIRHWHLSLPNLSGISRAPVPIPSKILTAFLQMEYLSIFLDTDGICFDNAAALPLGEVKSATDSNSFRNAVDIQEIPDMRCTISPEVSYQ</sequence>
<name>M7BHW4_CHEMY</name>
<dbReference type="AlphaFoldDB" id="M7BHW4"/>
<gene>
    <name evidence="1" type="ORF">UY3_05309</name>
</gene>